<dbReference type="GO" id="GO:0008745">
    <property type="term" value="F:N-acetylmuramoyl-L-alanine amidase activity"/>
    <property type="evidence" value="ECO:0007669"/>
    <property type="project" value="UniProtKB-EC"/>
</dbReference>
<evidence type="ECO:0000313" key="3">
    <source>
        <dbReference type="EMBL" id="EFM46545.1"/>
    </source>
</evidence>
<feature type="chain" id="PRO_5038462364" evidence="2">
    <location>
        <begin position="35"/>
        <end position="861"/>
    </location>
</feature>
<dbReference type="RefSeq" id="WP_004016314.1">
    <property type="nucleotide sequence ID" value="NZ_GL405260.1"/>
</dbReference>
<proteinExistence type="predicted"/>
<protein>
    <submittedName>
        <fullName evidence="3">Cell wall binding repeat 2</fullName>
        <ecNumber evidence="3">3.5.1.28</ecNumber>
    </submittedName>
</protein>
<evidence type="ECO:0000313" key="4">
    <source>
        <dbReference type="Proteomes" id="UP000003045"/>
    </source>
</evidence>
<dbReference type="Pfam" id="PF04122">
    <property type="entry name" value="CW_binding_2"/>
    <property type="match status" value="3"/>
</dbReference>
<feature type="coiled-coil region" evidence="1">
    <location>
        <begin position="452"/>
        <end position="479"/>
    </location>
</feature>
<dbReference type="Proteomes" id="UP000003045">
    <property type="component" value="Unassembled WGS sequence"/>
</dbReference>
<dbReference type="Gene3D" id="3.40.50.12090">
    <property type="match status" value="1"/>
</dbReference>
<dbReference type="STRING" id="871571.HMPREF0580_0800"/>
<comment type="caution">
    <text evidence="3">The sequence shown here is derived from an EMBL/GenBank/DDBJ whole genome shotgun (WGS) entry which is preliminary data.</text>
</comment>
<keyword evidence="4" id="KW-1185">Reference proteome</keyword>
<name>E0QPI5_9ACTO</name>
<feature type="signal peptide" evidence="2">
    <location>
        <begin position="1"/>
        <end position="34"/>
    </location>
</feature>
<gene>
    <name evidence="3" type="primary">amiD4</name>
    <name evidence="3" type="ORF">HMPREF0580_0800</name>
</gene>
<accession>E0QPI5</accession>
<dbReference type="AlphaFoldDB" id="E0QPI5"/>
<keyword evidence="2" id="KW-0732">Signal</keyword>
<evidence type="ECO:0000256" key="1">
    <source>
        <dbReference type="SAM" id="Coils"/>
    </source>
</evidence>
<keyword evidence="1" id="KW-0175">Coiled coil</keyword>
<organism evidence="3 4">
    <name type="scientific">Mobiluncus mulieris ATCC 35239</name>
    <dbReference type="NCBI Taxonomy" id="871571"/>
    <lineage>
        <taxon>Bacteria</taxon>
        <taxon>Bacillati</taxon>
        <taxon>Actinomycetota</taxon>
        <taxon>Actinomycetes</taxon>
        <taxon>Actinomycetales</taxon>
        <taxon>Actinomycetaceae</taxon>
        <taxon>Mobiluncus</taxon>
    </lineage>
</organism>
<reference evidence="3" key="1">
    <citation type="submission" date="2010-08" db="EMBL/GenBank/DDBJ databases">
        <authorList>
            <person name="Muzny D."/>
            <person name="Qin X."/>
            <person name="Deng J."/>
            <person name="Jiang H."/>
            <person name="Liu Y."/>
            <person name="Qu J."/>
            <person name="Song X.-Z."/>
            <person name="Zhang L."/>
            <person name="Thornton R."/>
            <person name="Coyle M."/>
            <person name="Francisco L."/>
            <person name="Jackson L."/>
            <person name="Javaid M."/>
            <person name="Korchina V."/>
            <person name="Kovar C."/>
            <person name="Mata R."/>
            <person name="Mathew T."/>
            <person name="Ngo R."/>
            <person name="Nguyen L."/>
            <person name="Nguyen N."/>
            <person name="Okwuonu G."/>
            <person name="Ongeri F."/>
            <person name="Pham C."/>
            <person name="Simmons D."/>
            <person name="Wilczek-Boney K."/>
            <person name="Hale W."/>
            <person name="Jakkamsetti A."/>
            <person name="Pham P."/>
            <person name="Ruth R."/>
            <person name="San Lucas F."/>
            <person name="Warren J."/>
            <person name="Zhang J."/>
            <person name="Zhao Z."/>
            <person name="Zhou C."/>
            <person name="Zhu D."/>
            <person name="Lee S."/>
            <person name="Bess C."/>
            <person name="Blankenburg K."/>
            <person name="Forbes L."/>
            <person name="Fu Q."/>
            <person name="Gubbala S."/>
            <person name="Hirani K."/>
            <person name="Jayaseelan J.C."/>
            <person name="Lara F."/>
            <person name="Munidasa M."/>
            <person name="Palculict T."/>
            <person name="Patil S."/>
            <person name="Pu L.-L."/>
            <person name="Saada N."/>
            <person name="Tang L."/>
            <person name="Weissenberger G."/>
            <person name="Zhu Y."/>
            <person name="Hemphill L."/>
            <person name="Shang Y."/>
            <person name="Youmans B."/>
            <person name="Ayvaz T."/>
            <person name="Ross M."/>
            <person name="Santibanez J."/>
            <person name="Aqrawi P."/>
            <person name="Gross S."/>
            <person name="Joshi V."/>
            <person name="Fowler G."/>
            <person name="Nazareth L."/>
            <person name="Reid J."/>
            <person name="Worley K."/>
            <person name="Petrosino J."/>
            <person name="Highlander S."/>
            <person name="Gibbs R."/>
        </authorList>
    </citation>
    <scope>NUCLEOTIDE SEQUENCE [LARGE SCALE GENOMIC DNA]</scope>
    <source>
        <strain evidence="3">ATCC 35239</strain>
    </source>
</reference>
<dbReference type="HOGENOM" id="CLU_332285_0_0_11"/>
<dbReference type="InterPro" id="IPR007253">
    <property type="entry name" value="Cell_wall-bd_2"/>
</dbReference>
<evidence type="ECO:0000256" key="2">
    <source>
        <dbReference type="SAM" id="SignalP"/>
    </source>
</evidence>
<sequence>MKGVLMMNFGKKMAVGVASAALVASLAGVPAAVAAGGDRMVPSPSYDVNRLRLSGKSRVDTAIEVAKHAMKAADGVSDHSWNGNQPPKVVYIAGYDGEVDAAAGGALTDGPMLLAKADGSSNEKVAEAVKEFGVETVIALGGDKAVPDSVLSDIAKKAGDLKTARVAGHDRFETSVEIANRIGQVTGRFTPGTVVLANGVTLVDALTAGTIDSPILLTKQDGSLPESVMAYLKKVKPQNFIAVGGTKVIPDSTVLSAQYTALGNGALSTDDSYPDIIAKRDRLKALIAEADSQWNRSDGEYVQAVKTAKRLYKEAKVRYDVARADLEKAVAPLDSVKGIDENKKLLDGGKLAANSKVQDVIAKLSPVFSKDMVTADKDVAGKLFKPSREKITFDEAAAIEKYAKDAIKDAKKAIDKYNAKQADGTESDFDGLAKHVIEGDVQTTGVSLYAQMQVFKYRLDAAEANLKSAKDTVAYLDLKAAGLGDKLQGKSYTRLAGKNRYGTAAAISAWYQNRYDPDWTTAVYLVNGDALADAVVAGQLHRGPVLLTSSAEAYSNEVNNEIIRAAKRLGAKNSKLIEIYGVGGSKVISDSLLKTANATALVAQRGDNTNQPTPGKTNVLSANNLTLGKTNTATGLKTKVMLNGVEANPTIPAGKILVSDGTNTMASGEIASFPTVGYANGEFTVKATANAVAGKDYVVKFTDNKGNSGSFIVTVTDKDVFKVDASHPVYVGSGANDGQSQDKPLKVAKAANSNATSSVALKAYGYDGEAVNGASFTLVKNAKGDALASAGKLTVAEATSGSSATGAVTLEIDNSKFKIATGTTNAAAKKGAWEQEVFVKISKANYEDKVVSLKLWLEVTD</sequence>
<keyword evidence="3" id="KW-0378">Hydrolase</keyword>
<dbReference type="EC" id="3.5.1.28" evidence="3"/>
<dbReference type="EMBL" id="AEET01000018">
    <property type="protein sequence ID" value="EFM46545.1"/>
    <property type="molecule type" value="Genomic_DNA"/>
</dbReference>